<organism evidence="10">
    <name type="scientific">Polypedilum vanderplanki</name>
    <name type="common">Sleeping chironomid midge</name>
    <dbReference type="NCBI Taxonomy" id="319348"/>
    <lineage>
        <taxon>Eukaryota</taxon>
        <taxon>Metazoa</taxon>
        <taxon>Ecdysozoa</taxon>
        <taxon>Arthropoda</taxon>
        <taxon>Hexapoda</taxon>
        <taxon>Insecta</taxon>
        <taxon>Pterygota</taxon>
        <taxon>Neoptera</taxon>
        <taxon>Endopterygota</taxon>
        <taxon>Diptera</taxon>
        <taxon>Nematocera</taxon>
        <taxon>Chironomoidea</taxon>
        <taxon>Chironomidae</taxon>
        <taxon>Chironominae</taxon>
        <taxon>Polypedilum</taxon>
        <taxon>Polypedilum</taxon>
    </lineage>
</organism>
<dbReference type="GO" id="GO:0032259">
    <property type="term" value="P:methylation"/>
    <property type="evidence" value="ECO:0007669"/>
    <property type="project" value="UniProtKB-KW"/>
</dbReference>
<dbReference type="GO" id="GO:0031507">
    <property type="term" value="P:heterochromatin formation"/>
    <property type="evidence" value="ECO:0007669"/>
    <property type="project" value="TreeGrafter"/>
</dbReference>
<evidence type="ECO:0000259" key="9">
    <source>
        <dbReference type="PROSITE" id="PS51633"/>
    </source>
</evidence>
<evidence type="ECO:0000256" key="5">
    <source>
        <dbReference type="ARBA" id="ARBA00023015"/>
    </source>
</evidence>
<dbReference type="SUPFAM" id="SSF82199">
    <property type="entry name" value="SET domain"/>
    <property type="match status" value="1"/>
</dbReference>
<reference evidence="10" key="1">
    <citation type="submission" date="2016-01" db="EMBL/GenBank/DDBJ databases">
        <title>Diversity of S-adenosylmethionine dependent methyltransferases of the cryptobiotic chironomid in relation to desiccation stress resistance.</title>
        <authorList>
            <person name="Deviatiiarov R."/>
            <person name="Gusev O."/>
            <person name="Aupov R."/>
            <person name="Cornette R."/>
            <person name="Kikawada T."/>
        </authorList>
    </citation>
    <scope>NUCLEOTIDE SEQUENCE</scope>
</reference>
<keyword evidence="6" id="KW-0804">Transcription</keyword>
<dbReference type="Pfam" id="PF18264">
    <property type="entry name" value="preSET_CXC"/>
    <property type="match status" value="1"/>
</dbReference>
<dbReference type="PROSITE" id="PS51633">
    <property type="entry name" value="CXC"/>
    <property type="match status" value="1"/>
</dbReference>
<dbReference type="InterPro" id="IPR001214">
    <property type="entry name" value="SET_dom"/>
</dbReference>
<dbReference type="PROSITE" id="PS50280">
    <property type="entry name" value="SET"/>
    <property type="match status" value="1"/>
</dbReference>
<evidence type="ECO:0000313" key="10">
    <source>
        <dbReference type="EMBL" id="AOG17685.1"/>
    </source>
</evidence>
<protein>
    <recommendedName>
        <fullName evidence="1">[histone H3]-lysine(27) N-trimethyltransferase</fullName>
        <ecNumber evidence="1">2.1.1.356</ecNumber>
    </recommendedName>
</protein>
<evidence type="ECO:0000256" key="1">
    <source>
        <dbReference type="ARBA" id="ARBA00012186"/>
    </source>
</evidence>
<keyword evidence="2 10" id="KW-0489">Methyltransferase</keyword>
<dbReference type="EMBL" id="KU659886">
    <property type="protein sequence ID" value="AOG17685.1"/>
    <property type="molecule type" value="mRNA"/>
</dbReference>
<dbReference type="SMART" id="SM00317">
    <property type="entry name" value="SET"/>
    <property type="match status" value="1"/>
</dbReference>
<feature type="domain" description="SET" evidence="8">
    <location>
        <begin position="346"/>
        <end position="463"/>
    </location>
</feature>
<dbReference type="PANTHER" id="PTHR45747">
    <property type="entry name" value="HISTONE-LYSINE N-METHYLTRANSFERASE E(Z)"/>
    <property type="match status" value="1"/>
</dbReference>
<dbReference type="EC" id="2.1.1.356" evidence="1"/>
<evidence type="ECO:0000256" key="2">
    <source>
        <dbReference type="ARBA" id="ARBA00022603"/>
    </source>
</evidence>
<name>A0A1B3PD86_POLVA</name>
<dbReference type="InterPro" id="IPR045318">
    <property type="entry name" value="EZH1/2-like"/>
</dbReference>
<dbReference type="Gene3D" id="2.170.270.10">
    <property type="entry name" value="SET domain"/>
    <property type="match status" value="1"/>
</dbReference>
<dbReference type="PANTHER" id="PTHR45747:SF4">
    <property type="entry name" value="HISTONE-LYSINE N-METHYLTRANSFERASE E(Z)"/>
    <property type="match status" value="1"/>
</dbReference>
<dbReference type="InterPro" id="IPR026489">
    <property type="entry name" value="CXC_dom"/>
</dbReference>
<accession>A0A1B3PD86</accession>
<keyword evidence="4" id="KW-0949">S-adenosyl-L-methionine</keyword>
<keyword evidence="5" id="KW-0805">Transcription regulation</keyword>
<feature type="domain" description="CXC" evidence="9">
    <location>
        <begin position="237"/>
        <end position="345"/>
    </location>
</feature>
<dbReference type="Pfam" id="PF00856">
    <property type="entry name" value="SET"/>
    <property type="match status" value="1"/>
</dbReference>
<keyword evidence="3 10" id="KW-0808">Transferase</keyword>
<evidence type="ECO:0000256" key="3">
    <source>
        <dbReference type="ARBA" id="ARBA00022679"/>
    </source>
</evidence>
<evidence type="ECO:0000256" key="4">
    <source>
        <dbReference type="ARBA" id="ARBA00022691"/>
    </source>
</evidence>
<dbReference type="InterPro" id="IPR046341">
    <property type="entry name" value="SET_dom_sf"/>
</dbReference>
<dbReference type="GO" id="GO:0003682">
    <property type="term" value="F:chromatin binding"/>
    <property type="evidence" value="ECO:0007669"/>
    <property type="project" value="TreeGrafter"/>
</dbReference>
<evidence type="ECO:0000256" key="6">
    <source>
        <dbReference type="ARBA" id="ARBA00023163"/>
    </source>
</evidence>
<dbReference type="AlphaFoldDB" id="A0A1B3PD86"/>
<dbReference type="InterPro" id="IPR041355">
    <property type="entry name" value="Pre-SET_CXC"/>
</dbReference>
<proteinExistence type="evidence at transcript level"/>
<sequence>MEIIEIDSDEENNDYKRYNFICGTINRIIKDSFEQQTVSNNILSKPLLRTNFPDEISIRSPYIYLKSSYVRSLKTHDEISDEFELDLIVKMLLEATNIVIPQDKKEELKLYKIFWENNQLKMKDKFKKFSNWYNSMRKELMNWRTWILMDINCPKQNQCSNDCYKEKVNLRFNFIYTVSDEYRIRDAMMIYGRDFCKIAANLMKPMTCNQIFKIVRQGKIMNFCTDKNLLIDPRPQNQRIKFLKQRNGKEELLVTTISFYQPCIHYGQICDAMCPCYNGKNFCEIYCGCDSLCLNKFSGCACLSQCNTKLCSCFLAYRECDPELCKKHDDEKCACKNMMLQSGIHKDLIVKQSSIDGIGLGAFASETIESKEFIIEYTGELITNTEADRRADFYHNIKSIYIFALCKQYSIDAYKIGNESRFINHSDTPNCRAKIINIKGDKRIAIYAKQKINVDEELFLSYKFNEKHKELYFKK</sequence>
<gene>
    <name evidence="10" type="primary">HMT-9</name>
</gene>
<feature type="non-terminal residue" evidence="10">
    <location>
        <position position="475"/>
    </location>
</feature>
<dbReference type="GO" id="GO:0005634">
    <property type="term" value="C:nucleus"/>
    <property type="evidence" value="ECO:0007669"/>
    <property type="project" value="TreeGrafter"/>
</dbReference>
<comment type="catalytic activity">
    <reaction evidence="7">
        <text>L-lysyl(27)-[histone H3] + 3 S-adenosyl-L-methionine = N(6),N(6),N(6)-trimethyl-L-lysyl(27)-[histone H3] + 3 S-adenosyl-L-homocysteine + 3 H(+)</text>
        <dbReference type="Rhea" id="RHEA:60292"/>
        <dbReference type="Rhea" id="RHEA-COMP:15535"/>
        <dbReference type="Rhea" id="RHEA-COMP:15548"/>
        <dbReference type="ChEBI" id="CHEBI:15378"/>
        <dbReference type="ChEBI" id="CHEBI:29969"/>
        <dbReference type="ChEBI" id="CHEBI:57856"/>
        <dbReference type="ChEBI" id="CHEBI:59789"/>
        <dbReference type="ChEBI" id="CHEBI:61961"/>
        <dbReference type="EC" id="2.1.1.356"/>
    </reaction>
</comment>
<evidence type="ECO:0000259" key="8">
    <source>
        <dbReference type="PROSITE" id="PS50280"/>
    </source>
</evidence>
<evidence type="ECO:0000256" key="7">
    <source>
        <dbReference type="ARBA" id="ARBA00048568"/>
    </source>
</evidence>
<dbReference type="GO" id="GO:0140951">
    <property type="term" value="F:histone H3K27 trimethyltransferase activity"/>
    <property type="evidence" value="ECO:0007669"/>
    <property type="project" value="UniProtKB-EC"/>
</dbReference>